<comment type="caution">
    <text evidence="2">The sequence shown here is derived from an EMBL/GenBank/DDBJ whole genome shotgun (WGS) entry which is preliminary data.</text>
</comment>
<dbReference type="Proteomes" id="UP000194236">
    <property type="component" value="Unassembled WGS sequence"/>
</dbReference>
<accession>A0A1Y3BFD5</accession>
<evidence type="ECO:0000313" key="3">
    <source>
        <dbReference type="Proteomes" id="UP000194236"/>
    </source>
</evidence>
<dbReference type="AlphaFoldDB" id="A0A1Y3BFD5"/>
<sequence length="272" mass="29892">MENNDQTLQPPPPPPPSSSNTTYLVPSVYPPFSSEQSPTTNSVIAPISSYQISPNNPSTIPTNASESQYSINPNNNESNFTEIPYYQIPTAQNNNPPIPEQQTSALNPIYCGDGVIYPGELSSSSNYNNVITNNDNDDDVQDVVLPNELVDVYNHLGIVGKILAGGSLVTIRFLQMFRNMSETLVDALGIAQPKYEAQICAYEEMKQEEQQRQNEIRQMYAGWTPNVPPPPQIPSNYFPNNQPVISYDNINPSPPPPISSFANDSSVNAPNS</sequence>
<feature type="region of interest" description="Disordered" evidence="1">
    <location>
        <begin position="226"/>
        <end position="272"/>
    </location>
</feature>
<dbReference type="EMBL" id="MUJZ01022171">
    <property type="protein sequence ID" value="OTF79619.1"/>
    <property type="molecule type" value="Genomic_DNA"/>
</dbReference>
<keyword evidence="3" id="KW-1185">Reference proteome</keyword>
<feature type="region of interest" description="Disordered" evidence="1">
    <location>
        <begin position="1"/>
        <end position="40"/>
    </location>
</feature>
<gene>
    <name evidence="2" type="ORF">BLA29_005366</name>
</gene>
<feature type="compositionally biased region" description="Polar residues" evidence="1">
    <location>
        <begin position="235"/>
        <end position="244"/>
    </location>
</feature>
<evidence type="ECO:0000313" key="2">
    <source>
        <dbReference type="EMBL" id="OTF79619.1"/>
    </source>
</evidence>
<protein>
    <submittedName>
        <fullName evidence="2">Uncharacterized protein</fullName>
    </submittedName>
</protein>
<name>A0A1Y3BFD5_EURMA</name>
<evidence type="ECO:0000256" key="1">
    <source>
        <dbReference type="SAM" id="MobiDB-lite"/>
    </source>
</evidence>
<organism evidence="2 3">
    <name type="scientific">Euroglyphus maynei</name>
    <name type="common">Mayne's house dust mite</name>
    <dbReference type="NCBI Taxonomy" id="6958"/>
    <lineage>
        <taxon>Eukaryota</taxon>
        <taxon>Metazoa</taxon>
        <taxon>Ecdysozoa</taxon>
        <taxon>Arthropoda</taxon>
        <taxon>Chelicerata</taxon>
        <taxon>Arachnida</taxon>
        <taxon>Acari</taxon>
        <taxon>Acariformes</taxon>
        <taxon>Sarcoptiformes</taxon>
        <taxon>Astigmata</taxon>
        <taxon>Psoroptidia</taxon>
        <taxon>Analgoidea</taxon>
        <taxon>Pyroglyphidae</taxon>
        <taxon>Pyroglyphinae</taxon>
        <taxon>Euroglyphus</taxon>
    </lineage>
</organism>
<reference evidence="2 3" key="1">
    <citation type="submission" date="2017-03" db="EMBL/GenBank/DDBJ databases">
        <title>Genome Survey of Euroglyphus maynei.</title>
        <authorList>
            <person name="Arlian L.G."/>
            <person name="Morgan M.S."/>
            <person name="Rider S.D."/>
        </authorList>
    </citation>
    <scope>NUCLEOTIDE SEQUENCE [LARGE SCALE GENOMIC DNA]</scope>
    <source>
        <strain evidence="2">Arlian Lab</strain>
        <tissue evidence="2">Whole body</tissue>
    </source>
</reference>
<proteinExistence type="predicted"/>
<feature type="compositionally biased region" description="Polar residues" evidence="1">
    <location>
        <begin position="261"/>
        <end position="272"/>
    </location>
</feature>
<dbReference type="OrthoDB" id="45963at2759"/>